<sequence length="185" mass="21351">MESCVFARTEIKWGGYTYFIGLDRRRMMFRHLICSFDDVSTGLMARVGVNLLFVDEGQRCNGCTIIGNVDMKHPDSSVELAAGHSNPYHQCCELVKRESDSEDEDTFLKTREAKLRRMYKFTLALFTRVMWFIDSRELTAQFIHDIAHSTQLYWHAMEFSEVGLLEDRTSLAEVMCLAKGVKILT</sequence>
<comment type="caution">
    <text evidence="1">The sequence shown here is derived from an EMBL/GenBank/DDBJ whole genome shotgun (WGS) entry which is preliminary data.</text>
</comment>
<dbReference type="AlphaFoldDB" id="A0A835BMF8"/>
<keyword evidence="2" id="KW-1185">Reference proteome</keyword>
<proteinExistence type="predicted"/>
<protein>
    <submittedName>
        <fullName evidence="1">Uncharacterized protein</fullName>
    </submittedName>
</protein>
<gene>
    <name evidence="1" type="ORF">HU200_031693</name>
</gene>
<name>A0A835BMF8_9POAL</name>
<organism evidence="1 2">
    <name type="scientific">Digitaria exilis</name>
    <dbReference type="NCBI Taxonomy" id="1010633"/>
    <lineage>
        <taxon>Eukaryota</taxon>
        <taxon>Viridiplantae</taxon>
        <taxon>Streptophyta</taxon>
        <taxon>Embryophyta</taxon>
        <taxon>Tracheophyta</taxon>
        <taxon>Spermatophyta</taxon>
        <taxon>Magnoliopsida</taxon>
        <taxon>Liliopsida</taxon>
        <taxon>Poales</taxon>
        <taxon>Poaceae</taxon>
        <taxon>PACMAD clade</taxon>
        <taxon>Panicoideae</taxon>
        <taxon>Panicodae</taxon>
        <taxon>Paniceae</taxon>
        <taxon>Anthephorinae</taxon>
        <taxon>Digitaria</taxon>
    </lineage>
</organism>
<reference evidence="1" key="1">
    <citation type="submission" date="2020-07" db="EMBL/GenBank/DDBJ databases">
        <title>Genome sequence and genetic diversity analysis of an under-domesticated orphan crop, white fonio (Digitaria exilis).</title>
        <authorList>
            <person name="Bennetzen J.L."/>
            <person name="Chen S."/>
            <person name="Ma X."/>
            <person name="Wang X."/>
            <person name="Yssel A.E.J."/>
            <person name="Chaluvadi S.R."/>
            <person name="Johnson M."/>
            <person name="Gangashetty P."/>
            <person name="Hamidou F."/>
            <person name="Sanogo M.D."/>
            <person name="Zwaenepoel A."/>
            <person name="Wallace J."/>
            <person name="Van De Peer Y."/>
            <person name="Van Deynze A."/>
        </authorList>
    </citation>
    <scope>NUCLEOTIDE SEQUENCE</scope>
    <source>
        <tissue evidence="1">Leaves</tissue>
    </source>
</reference>
<dbReference type="Proteomes" id="UP000636709">
    <property type="component" value="Unassembled WGS sequence"/>
</dbReference>
<evidence type="ECO:0000313" key="2">
    <source>
        <dbReference type="Proteomes" id="UP000636709"/>
    </source>
</evidence>
<dbReference type="OrthoDB" id="694694at2759"/>
<dbReference type="EMBL" id="JACEFO010001776">
    <property type="protein sequence ID" value="KAF8704197.1"/>
    <property type="molecule type" value="Genomic_DNA"/>
</dbReference>
<accession>A0A835BMF8</accession>
<evidence type="ECO:0000313" key="1">
    <source>
        <dbReference type="EMBL" id="KAF8704197.1"/>
    </source>
</evidence>